<evidence type="ECO:0000256" key="1">
    <source>
        <dbReference type="ARBA" id="ARBA00004496"/>
    </source>
</evidence>
<dbReference type="EMBL" id="PYYB01000004">
    <property type="protein sequence ID" value="PTL54933.1"/>
    <property type="molecule type" value="Genomic_DNA"/>
</dbReference>
<sequence length="205" mass="23329">MRRSTSRSTPAWPPRSPASTRGSRRPRSSPGAPAHVTPEQEQTAARVLDPAARFQHAIDLAYRYLGYRDRTVVELRRHLESKRVEPRTIDEVVAELQVQGYVDDARFAVRFAEDRRTLDAWGADRIERKLLQAGVSPEHIAAALAAQDGEEELDAAVALLRRRYRDAPETDRERERALGMLVRKGYALELAYDAVRAFERDRLVD</sequence>
<proteinExistence type="inferred from homology"/>
<evidence type="ECO:0000313" key="10">
    <source>
        <dbReference type="EMBL" id="PTL54933.1"/>
    </source>
</evidence>
<keyword evidence="11" id="KW-1185">Reference proteome</keyword>
<feature type="domain" description="RecX first three-helical" evidence="9">
    <location>
        <begin position="57"/>
        <end position="96"/>
    </location>
</feature>
<dbReference type="Gene3D" id="1.10.10.10">
    <property type="entry name" value="Winged helix-like DNA-binding domain superfamily/Winged helix DNA-binding domain"/>
    <property type="match status" value="2"/>
</dbReference>
<dbReference type="Pfam" id="PF21981">
    <property type="entry name" value="RecX_HTH3"/>
    <property type="match status" value="1"/>
</dbReference>
<dbReference type="HAMAP" id="MF_01114">
    <property type="entry name" value="RecX"/>
    <property type="match status" value="1"/>
</dbReference>
<gene>
    <name evidence="5" type="primary">recX</name>
    <name evidence="10" type="ORF">C7Y72_20385</name>
</gene>
<evidence type="ECO:0000256" key="2">
    <source>
        <dbReference type="ARBA" id="ARBA00009695"/>
    </source>
</evidence>
<dbReference type="Pfam" id="PF21982">
    <property type="entry name" value="RecX_HTH1"/>
    <property type="match status" value="1"/>
</dbReference>
<name>A0A2T4UCI3_9ACTN</name>
<evidence type="ECO:0000256" key="6">
    <source>
        <dbReference type="SAM" id="MobiDB-lite"/>
    </source>
</evidence>
<dbReference type="InterPro" id="IPR053925">
    <property type="entry name" value="RecX_HTH_3rd"/>
</dbReference>
<dbReference type="Proteomes" id="UP000240739">
    <property type="component" value="Unassembled WGS sequence"/>
</dbReference>
<reference evidence="10 11" key="1">
    <citation type="submission" date="2018-03" db="EMBL/GenBank/DDBJ databases">
        <title>Aquarubrobacter algicola gen. nov., sp. nov., a novel actinobacterium isolated from shallow eutrophic lake during the end of cyanobacterial harmful algal blooms.</title>
        <authorList>
            <person name="Chun S.J."/>
        </authorList>
    </citation>
    <scope>NUCLEOTIDE SEQUENCE [LARGE SCALE GENOMIC DNA]</scope>
    <source>
        <strain evidence="10 11">Seoho-28</strain>
    </source>
</reference>
<dbReference type="InterPro" id="IPR053926">
    <property type="entry name" value="RecX_HTH_1st"/>
</dbReference>
<organism evidence="10 11">
    <name type="scientific">Paraconexibacter algicola</name>
    <dbReference type="NCBI Taxonomy" id="2133960"/>
    <lineage>
        <taxon>Bacteria</taxon>
        <taxon>Bacillati</taxon>
        <taxon>Actinomycetota</taxon>
        <taxon>Thermoleophilia</taxon>
        <taxon>Solirubrobacterales</taxon>
        <taxon>Paraconexibacteraceae</taxon>
        <taxon>Paraconexibacter</taxon>
    </lineage>
</organism>
<evidence type="ECO:0000259" key="8">
    <source>
        <dbReference type="Pfam" id="PF21981"/>
    </source>
</evidence>
<dbReference type="GO" id="GO:0005737">
    <property type="term" value="C:cytoplasm"/>
    <property type="evidence" value="ECO:0007669"/>
    <property type="project" value="UniProtKB-SubCell"/>
</dbReference>
<accession>A0A2T4UCI3</accession>
<evidence type="ECO:0000256" key="4">
    <source>
        <dbReference type="ARBA" id="ARBA00022490"/>
    </source>
</evidence>
<evidence type="ECO:0000259" key="9">
    <source>
        <dbReference type="Pfam" id="PF21982"/>
    </source>
</evidence>
<dbReference type="PANTHER" id="PTHR33602:SF1">
    <property type="entry name" value="REGULATORY PROTEIN RECX FAMILY PROTEIN"/>
    <property type="match status" value="1"/>
</dbReference>
<evidence type="ECO:0000256" key="5">
    <source>
        <dbReference type="HAMAP-Rule" id="MF_01114"/>
    </source>
</evidence>
<feature type="domain" description="RecX second three-helical" evidence="7">
    <location>
        <begin position="103"/>
        <end position="144"/>
    </location>
</feature>
<dbReference type="InterPro" id="IPR003783">
    <property type="entry name" value="Regulatory_RecX"/>
</dbReference>
<evidence type="ECO:0000313" key="11">
    <source>
        <dbReference type="Proteomes" id="UP000240739"/>
    </source>
</evidence>
<evidence type="ECO:0000259" key="7">
    <source>
        <dbReference type="Pfam" id="PF02631"/>
    </source>
</evidence>
<comment type="function">
    <text evidence="5">Modulates RecA activity.</text>
</comment>
<comment type="similarity">
    <text evidence="2 5">Belongs to the RecX family.</text>
</comment>
<dbReference type="GO" id="GO:0006282">
    <property type="term" value="P:regulation of DNA repair"/>
    <property type="evidence" value="ECO:0007669"/>
    <property type="project" value="UniProtKB-UniRule"/>
</dbReference>
<dbReference type="PANTHER" id="PTHR33602">
    <property type="entry name" value="REGULATORY PROTEIN RECX FAMILY PROTEIN"/>
    <property type="match status" value="1"/>
</dbReference>
<keyword evidence="4 5" id="KW-0963">Cytoplasm</keyword>
<dbReference type="InterPro" id="IPR036388">
    <property type="entry name" value="WH-like_DNA-bd_sf"/>
</dbReference>
<evidence type="ECO:0000256" key="3">
    <source>
        <dbReference type="ARBA" id="ARBA00018111"/>
    </source>
</evidence>
<dbReference type="InterPro" id="IPR053924">
    <property type="entry name" value="RecX_HTH_2nd"/>
</dbReference>
<dbReference type="AlphaFoldDB" id="A0A2T4UCI3"/>
<comment type="caution">
    <text evidence="10">The sequence shown here is derived from an EMBL/GenBank/DDBJ whole genome shotgun (WGS) entry which is preliminary data.</text>
</comment>
<feature type="region of interest" description="Disordered" evidence="6">
    <location>
        <begin position="1"/>
        <end position="42"/>
    </location>
</feature>
<feature type="domain" description="RecX third three-helical" evidence="8">
    <location>
        <begin position="150"/>
        <end position="195"/>
    </location>
</feature>
<comment type="subcellular location">
    <subcellularLocation>
        <location evidence="1 5">Cytoplasm</location>
    </subcellularLocation>
</comment>
<dbReference type="Pfam" id="PF02631">
    <property type="entry name" value="RecX_HTH2"/>
    <property type="match status" value="1"/>
</dbReference>
<protein>
    <recommendedName>
        <fullName evidence="3 5">Regulatory protein RecX</fullName>
    </recommendedName>
</protein>